<dbReference type="InterPro" id="IPR011990">
    <property type="entry name" value="TPR-like_helical_dom_sf"/>
</dbReference>
<keyword evidence="3" id="KW-0732">Signal</keyword>
<dbReference type="Proteomes" id="UP000009319">
    <property type="component" value="Unassembled WGS sequence"/>
</dbReference>
<keyword evidence="1" id="KW-0802">TPR repeat</keyword>
<dbReference type="Pfam" id="PF13432">
    <property type="entry name" value="TPR_16"/>
    <property type="match status" value="1"/>
</dbReference>
<dbReference type="HOGENOM" id="CLU_114955_0_0_5"/>
<dbReference type="InterPro" id="IPR019734">
    <property type="entry name" value="TPR_rpt"/>
</dbReference>
<sequence length="201" mass="21402">MTIATVRIASILVGGCIAAFALSAPAFSMGGGGSSSGGSSSGGSSTSSGSGGSSSESTMPTCKKGQMYDKRTKRCVKQSSANVTEENRTDYAYSLAKAGRYEEALAMLDTLKDPNTAEALNYRGYATRKLGRTDEGISYYLKSVELDPKYAQVREYLGEAYVIKGRLDLAKEQLATIKTICGTECEAYRDLNEAILKPSKM</sequence>
<keyword evidence="5" id="KW-1185">Reference proteome</keyword>
<organism evidence="4 5">
    <name type="scientific">Rhizobium mesoamericanum STM3625</name>
    <dbReference type="NCBI Taxonomy" id="1211777"/>
    <lineage>
        <taxon>Bacteria</taxon>
        <taxon>Pseudomonadati</taxon>
        <taxon>Pseudomonadota</taxon>
        <taxon>Alphaproteobacteria</taxon>
        <taxon>Hyphomicrobiales</taxon>
        <taxon>Rhizobiaceae</taxon>
        <taxon>Rhizobium/Agrobacterium group</taxon>
        <taxon>Rhizobium</taxon>
    </lineage>
</organism>
<dbReference type="Gene3D" id="1.25.40.10">
    <property type="entry name" value="Tetratricopeptide repeat domain"/>
    <property type="match status" value="1"/>
</dbReference>
<dbReference type="EMBL" id="CANI01000006">
    <property type="protein sequence ID" value="CCM74517.1"/>
    <property type="molecule type" value="Genomic_DNA"/>
</dbReference>
<evidence type="ECO:0000313" key="4">
    <source>
        <dbReference type="EMBL" id="CCM74517.1"/>
    </source>
</evidence>
<dbReference type="eggNOG" id="COG0457">
    <property type="taxonomic scope" value="Bacteria"/>
</dbReference>
<evidence type="ECO:0000313" key="5">
    <source>
        <dbReference type="Proteomes" id="UP000009319"/>
    </source>
</evidence>
<feature type="compositionally biased region" description="Gly residues" evidence="2">
    <location>
        <begin position="32"/>
        <end position="41"/>
    </location>
</feature>
<name>K0PTK9_9HYPH</name>
<evidence type="ECO:0000256" key="3">
    <source>
        <dbReference type="SAM" id="SignalP"/>
    </source>
</evidence>
<dbReference type="PROSITE" id="PS50005">
    <property type="entry name" value="TPR"/>
    <property type="match status" value="1"/>
</dbReference>
<dbReference type="SMART" id="SM00028">
    <property type="entry name" value="TPR"/>
    <property type="match status" value="2"/>
</dbReference>
<protein>
    <submittedName>
        <fullName evidence="4">Uncharacterized protein</fullName>
    </submittedName>
</protein>
<dbReference type="SUPFAM" id="SSF48452">
    <property type="entry name" value="TPR-like"/>
    <property type="match status" value="1"/>
</dbReference>
<feature type="chain" id="PRO_5003835685" evidence="3">
    <location>
        <begin position="27"/>
        <end position="201"/>
    </location>
</feature>
<gene>
    <name evidence="4" type="ORF">BN77_1649</name>
</gene>
<feature type="repeat" description="TPR" evidence="1">
    <location>
        <begin position="117"/>
        <end position="150"/>
    </location>
</feature>
<evidence type="ECO:0000256" key="2">
    <source>
        <dbReference type="SAM" id="MobiDB-lite"/>
    </source>
</evidence>
<evidence type="ECO:0000256" key="1">
    <source>
        <dbReference type="PROSITE-ProRule" id="PRU00339"/>
    </source>
</evidence>
<reference evidence="4 5" key="1">
    <citation type="journal article" date="2013" name="Genome Announc.">
        <title>Draft Genome Sequence of Rhizobium mesoamericanum STM3625, a Nitrogen-Fixing Symbiont of Mimosa pudica Isolated in French Guiana (South America).</title>
        <authorList>
            <person name="Moulin L."/>
            <person name="Mornico D."/>
            <person name="Melkonian R."/>
            <person name="Klonowska A."/>
        </authorList>
    </citation>
    <scope>NUCLEOTIDE SEQUENCE [LARGE SCALE GENOMIC DNA]</scope>
    <source>
        <strain evidence="4 5">STM3625</strain>
    </source>
</reference>
<feature type="region of interest" description="Disordered" evidence="2">
    <location>
        <begin position="32"/>
        <end position="66"/>
    </location>
</feature>
<feature type="compositionally biased region" description="Low complexity" evidence="2">
    <location>
        <begin position="42"/>
        <end position="57"/>
    </location>
</feature>
<accession>K0PTK9</accession>
<dbReference type="AlphaFoldDB" id="K0PTK9"/>
<feature type="signal peptide" evidence="3">
    <location>
        <begin position="1"/>
        <end position="26"/>
    </location>
</feature>
<dbReference type="RefSeq" id="WP_007530278.1">
    <property type="nucleotide sequence ID" value="NZ_HF536772.1"/>
</dbReference>
<dbReference type="STRING" id="1211777.BN77_1649"/>
<proteinExistence type="predicted"/>
<comment type="caution">
    <text evidence="4">The sequence shown here is derived from an EMBL/GenBank/DDBJ whole genome shotgun (WGS) entry which is preliminary data.</text>
</comment>